<protein>
    <recommendedName>
        <fullName evidence="3">Acyl carrier protein</fullName>
    </recommendedName>
</protein>
<dbReference type="RefSeq" id="WP_159185815.1">
    <property type="nucleotide sequence ID" value="NZ_JAPQEX020000001.1"/>
</dbReference>
<reference evidence="1" key="1">
    <citation type="submission" date="2023-03" db="EMBL/GenBank/DDBJ databases">
        <title>identification of new KPC variant in Klebsiella huaxiensis from the Hospital Sewage Samples in China.</title>
        <authorList>
            <person name="Wu Y."/>
        </authorList>
    </citation>
    <scope>NUCLEOTIDE SEQUENCE</scope>
    <source>
        <strain evidence="1">ZR-9</strain>
    </source>
</reference>
<dbReference type="EMBL" id="JAPQEX020000001">
    <property type="protein sequence ID" value="MDG1641959.1"/>
    <property type="molecule type" value="Genomic_DNA"/>
</dbReference>
<dbReference type="Proteomes" id="UP001075001">
    <property type="component" value="Unassembled WGS sequence"/>
</dbReference>
<name>A0ABT6EBP2_9ENTR</name>
<accession>A0ABT6EBP2</accession>
<proteinExistence type="predicted"/>
<organism evidence="1 2">
    <name type="scientific">Klebsiella huaxiensis</name>
    <dbReference type="NCBI Taxonomy" id="2153354"/>
    <lineage>
        <taxon>Bacteria</taxon>
        <taxon>Pseudomonadati</taxon>
        <taxon>Pseudomonadota</taxon>
        <taxon>Gammaproteobacteria</taxon>
        <taxon>Enterobacterales</taxon>
        <taxon>Enterobacteriaceae</taxon>
        <taxon>Klebsiella/Raoultella group</taxon>
        <taxon>Klebsiella</taxon>
    </lineage>
</organism>
<comment type="caution">
    <text evidence="1">The sequence shown here is derived from an EMBL/GenBank/DDBJ whole genome shotgun (WGS) entry which is preliminary data.</text>
</comment>
<gene>
    <name evidence="1" type="ORF">OXR69_008750</name>
</gene>
<evidence type="ECO:0008006" key="3">
    <source>
        <dbReference type="Google" id="ProtNLM"/>
    </source>
</evidence>
<sequence>MKTDITELTQSDINTAMLSSIEGFAFLVVDSLEFEMDRELTDEESQRVYKQVEAAINNAASEGGAA</sequence>
<keyword evidence="2" id="KW-1185">Reference proteome</keyword>
<evidence type="ECO:0000313" key="1">
    <source>
        <dbReference type="EMBL" id="MDG1641959.1"/>
    </source>
</evidence>
<evidence type="ECO:0000313" key="2">
    <source>
        <dbReference type="Proteomes" id="UP001075001"/>
    </source>
</evidence>